<organism evidence="3 4">
    <name type="scientific">Plasmodium gonderi</name>
    <dbReference type="NCBI Taxonomy" id="77519"/>
    <lineage>
        <taxon>Eukaryota</taxon>
        <taxon>Sar</taxon>
        <taxon>Alveolata</taxon>
        <taxon>Apicomplexa</taxon>
        <taxon>Aconoidasida</taxon>
        <taxon>Haemosporida</taxon>
        <taxon>Plasmodiidae</taxon>
        <taxon>Plasmodium</taxon>
        <taxon>Plasmodium (Plasmodium)</taxon>
    </lineage>
</organism>
<feature type="region of interest" description="Disordered" evidence="1">
    <location>
        <begin position="150"/>
        <end position="171"/>
    </location>
</feature>
<keyword evidence="4" id="KW-1185">Reference proteome</keyword>
<reference evidence="4" key="1">
    <citation type="submission" date="2017-04" db="EMBL/GenBank/DDBJ databases">
        <title>Plasmodium gonderi genome.</title>
        <authorList>
            <person name="Arisue N."/>
            <person name="Honma H."/>
            <person name="Kawai S."/>
            <person name="Tougan T."/>
            <person name="Tanabe K."/>
            <person name="Horii T."/>
        </authorList>
    </citation>
    <scope>NUCLEOTIDE SEQUENCE [LARGE SCALE GENOMIC DNA]</scope>
    <source>
        <strain evidence="4">ATCC 30045</strain>
    </source>
</reference>
<dbReference type="AlphaFoldDB" id="A0A1Y1JFV9"/>
<evidence type="ECO:0000313" key="4">
    <source>
        <dbReference type="Proteomes" id="UP000195521"/>
    </source>
</evidence>
<evidence type="ECO:0000256" key="2">
    <source>
        <dbReference type="SAM" id="Phobius"/>
    </source>
</evidence>
<dbReference type="RefSeq" id="XP_028543127.1">
    <property type="nucleotide sequence ID" value="XM_028687326.1"/>
</dbReference>
<keyword evidence="2" id="KW-0472">Membrane</keyword>
<evidence type="ECO:0000313" key="3">
    <source>
        <dbReference type="EMBL" id="GAW80538.1"/>
    </source>
</evidence>
<dbReference type="OrthoDB" id="377829at2759"/>
<evidence type="ECO:0000256" key="1">
    <source>
        <dbReference type="SAM" id="MobiDB-lite"/>
    </source>
</evidence>
<protein>
    <submittedName>
        <fullName evidence="3">Uncharacterized protein</fullName>
    </submittedName>
</protein>
<dbReference type="OMA" id="TGWEFKN"/>
<keyword evidence="2" id="KW-0812">Transmembrane</keyword>
<feature type="transmembrane region" description="Helical" evidence="2">
    <location>
        <begin position="41"/>
        <end position="61"/>
    </location>
</feature>
<comment type="caution">
    <text evidence="3">The sequence shown here is derived from an EMBL/GenBank/DDBJ whole genome shotgun (WGS) entry which is preliminary data.</text>
</comment>
<sequence>MSCIGKMDRCCCFPLAGGCIAAIMIHTGFCVSAIFSHTAEYRMLSIICNALLACLLIFGLVIKNFIIFYVVAVFVSFLVGTYIVAFVFIFISFFVRDGIPLEGKIFTAVIIFLMIFISAFFLNIYISMSKVLKAGGTGWEFKNYLELESEKPKEKKEVKKEEPRPNIDYKA</sequence>
<name>A0A1Y1JFV9_PLAGO</name>
<accession>A0A1Y1JFV9</accession>
<feature type="transmembrane region" description="Helical" evidence="2">
    <location>
        <begin position="105"/>
        <end position="126"/>
    </location>
</feature>
<keyword evidence="2" id="KW-1133">Transmembrane helix</keyword>
<dbReference type="GeneID" id="39747253"/>
<gene>
    <name evidence="3" type="ORF">PGO_081040</name>
</gene>
<feature type="transmembrane region" description="Helical" evidence="2">
    <location>
        <begin position="68"/>
        <end position="93"/>
    </location>
</feature>
<dbReference type="Proteomes" id="UP000195521">
    <property type="component" value="Unassembled WGS sequence"/>
</dbReference>
<feature type="transmembrane region" description="Helical" evidence="2">
    <location>
        <begin position="12"/>
        <end position="35"/>
    </location>
</feature>
<proteinExistence type="predicted"/>
<dbReference type="EMBL" id="BDQF01000009">
    <property type="protein sequence ID" value="GAW80538.1"/>
    <property type="molecule type" value="Genomic_DNA"/>
</dbReference>